<dbReference type="GO" id="GO:0005829">
    <property type="term" value="C:cytosol"/>
    <property type="evidence" value="ECO:0007669"/>
    <property type="project" value="TreeGrafter"/>
</dbReference>
<dbReference type="EMBL" id="MU005967">
    <property type="protein sequence ID" value="KAF2862130.1"/>
    <property type="molecule type" value="Genomic_DNA"/>
</dbReference>
<dbReference type="GO" id="GO:0005819">
    <property type="term" value="C:spindle"/>
    <property type="evidence" value="ECO:0007669"/>
    <property type="project" value="UniProtKB-SubCell"/>
</dbReference>
<name>A0A6A7C3R8_9PEZI</name>
<gene>
    <name evidence="10" type="ORF">K470DRAFT_15169</name>
</gene>
<evidence type="ECO:0000256" key="3">
    <source>
        <dbReference type="ARBA" id="ARBA00022490"/>
    </source>
</evidence>
<accession>A0A6A7C3R8</accession>
<dbReference type="GO" id="GO:0051301">
    <property type="term" value="P:cell division"/>
    <property type="evidence" value="ECO:0007669"/>
    <property type="project" value="UniProtKB-KW"/>
</dbReference>
<dbReference type="OrthoDB" id="5372507at2759"/>
<evidence type="ECO:0008006" key="12">
    <source>
        <dbReference type="Google" id="ProtNLM"/>
    </source>
</evidence>
<dbReference type="GO" id="GO:0070652">
    <property type="term" value="C:HAUS complex"/>
    <property type="evidence" value="ECO:0007669"/>
    <property type="project" value="InterPro"/>
</dbReference>
<keyword evidence="7" id="KW-0175">Coiled coil</keyword>
<keyword evidence="5" id="KW-0493">Microtubule</keyword>
<organism evidence="10 11">
    <name type="scientific">Piedraia hortae CBS 480.64</name>
    <dbReference type="NCBI Taxonomy" id="1314780"/>
    <lineage>
        <taxon>Eukaryota</taxon>
        <taxon>Fungi</taxon>
        <taxon>Dikarya</taxon>
        <taxon>Ascomycota</taxon>
        <taxon>Pezizomycotina</taxon>
        <taxon>Dothideomycetes</taxon>
        <taxon>Dothideomycetidae</taxon>
        <taxon>Capnodiales</taxon>
        <taxon>Piedraiaceae</taxon>
        <taxon>Piedraia</taxon>
    </lineage>
</organism>
<keyword evidence="11" id="KW-1185">Reference proteome</keyword>
<reference evidence="10" key="1">
    <citation type="journal article" date="2020" name="Stud. Mycol.">
        <title>101 Dothideomycetes genomes: a test case for predicting lifestyles and emergence of pathogens.</title>
        <authorList>
            <person name="Haridas S."/>
            <person name="Albert R."/>
            <person name="Binder M."/>
            <person name="Bloem J."/>
            <person name="Labutti K."/>
            <person name="Salamov A."/>
            <person name="Andreopoulos B."/>
            <person name="Baker S."/>
            <person name="Barry K."/>
            <person name="Bills G."/>
            <person name="Bluhm B."/>
            <person name="Cannon C."/>
            <person name="Castanera R."/>
            <person name="Culley D."/>
            <person name="Daum C."/>
            <person name="Ezra D."/>
            <person name="Gonzalez J."/>
            <person name="Henrissat B."/>
            <person name="Kuo A."/>
            <person name="Liang C."/>
            <person name="Lipzen A."/>
            <person name="Lutzoni F."/>
            <person name="Magnuson J."/>
            <person name="Mondo S."/>
            <person name="Nolan M."/>
            <person name="Ohm R."/>
            <person name="Pangilinan J."/>
            <person name="Park H.-J."/>
            <person name="Ramirez L."/>
            <person name="Alfaro M."/>
            <person name="Sun H."/>
            <person name="Tritt A."/>
            <person name="Yoshinaga Y."/>
            <person name="Zwiers L.-H."/>
            <person name="Turgeon B."/>
            <person name="Goodwin S."/>
            <person name="Spatafora J."/>
            <person name="Crous P."/>
            <person name="Grigoriev I."/>
        </authorList>
    </citation>
    <scope>NUCLEOTIDE SEQUENCE</scope>
    <source>
        <strain evidence="10">CBS 480.64</strain>
    </source>
</reference>
<keyword evidence="9" id="KW-0131">Cell cycle</keyword>
<protein>
    <recommendedName>
        <fullName evidence="12">HAUS augmin-like complex subunit 1</fullName>
    </recommendedName>
</protein>
<comment type="subcellular location">
    <subcellularLocation>
        <location evidence="1">Cytoplasm</location>
        <location evidence="1">Cytoskeleton</location>
        <location evidence="1">Spindle</location>
    </subcellularLocation>
</comment>
<dbReference type="AlphaFoldDB" id="A0A6A7C3R8"/>
<dbReference type="PANTHER" id="PTHR31570">
    <property type="entry name" value="HAUS AUGMIN-LIKE COMPLEX SUBUNIT 1"/>
    <property type="match status" value="1"/>
</dbReference>
<keyword evidence="8" id="KW-0206">Cytoskeleton</keyword>
<keyword evidence="4" id="KW-0132">Cell division</keyword>
<evidence type="ECO:0000256" key="5">
    <source>
        <dbReference type="ARBA" id="ARBA00022701"/>
    </source>
</evidence>
<evidence type="ECO:0000256" key="4">
    <source>
        <dbReference type="ARBA" id="ARBA00022618"/>
    </source>
</evidence>
<evidence type="ECO:0000313" key="10">
    <source>
        <dbReference type="EMBL" id="KAF2862130.1"/>
    </source>
</evidence>
<dbReference type="PANTHER" id="PTHR31570:SF1">
    <property type="entry name" value="HAUS AUGMIN-LIKE COMPLEX SUBUNIT 1"/>
    <property type="match status" value="1"/>
</dbReference>
<evidence type="ECO:0000256" key="1">
    <source>
        <dbReference type="ARBA" id="ARBA00004186"/>
    </source>
</evidence>
<keyword evidence="6" id="KW-0498">Mitosis</keyword>
<dbReference type="Proteomes" id="UP000799421">
    <property type="component" value="Unassembled WGS sequence"/>
</dbReference>
<evidence type="ECO:0000256" key="7">
    <source>
        <dbReference type="ARBA" id="ARBA00023054"/>
    </source>
</evidence>
<keyword evidence="3" id="KW-0963">Cytoplasm</keyword>
<proteinExistence type="inferred from homology"/>
<sequence>METSFSPSKALAAHLQAQDWASVTTWLSKKYHPATPPVFERTEETLQALLTLANLNEKADELRHLTENVQMSTLRSASKAAASVLLGVQPQGLAPACVRLTNEVFELEGRVSRAEATQSALRSEQSNLEAIISGLDAFPSYAELHEKATEWGKSTKVVRAKVGEYDSRLAVLKRDGSEGEVGEVWERMERVKALRKRLEGLEKRLAAFEALPPDPGAAGERIEQAREELRRVTRERDRSFEGLIK</sequence>
<evidence type="ECO:0000256" key="9">
    <source>
        <dbReference type="ARBA" id="ARBA00023306"/>
    </source>
</evidence>
<evidence type="ECO:0000313" key="11">
    <source>
        <dbReference type="Proteomes" id="UP000799421"/>
    </source>
</evidence>
<dbReference type="GO" id="GO:0005874">
    <property type="term" value="C:microtubule"/>
    <property type="evidence" value="ECO:0007669"/>
    <property type="project" value="UniProtKB-KW"/>
</dbReference>
<dbReference type="InterPro" id="IPR026243">
    <property type="entry name" value="HAUS1"/>
</dbReference>
<evidence type="ECO:0000256" key="8">
    <source>
        <dbReference type="ARBA" id="ARBA00023212"/>
    </source>
</evidence>
<evidence type="ECO:0000256" key="2">
    <source>
        <dbReference type="ARBA" id="ARBA00005479"/>
    </source>
</evidence>
<evidence type="ECO:0000256" key="6">
    <source>
        <dbReference type="ARBA" id="ARBA00022776"/>
    </source>
</evidence>
<comment type="similarity">
    <text evidence="2">Belongs to the HAUS1 family.</text>
</comment>
<dbReference type="GO" id="GO:0051225">
    <property type="term" value="P:spindle assembly"/>
    <property type="evidence" value="ECO:0007669"/>
    <property type="project" value="InterPro"/>
</dbReference>